<proteinExistence type="inferred from homology"/>
<dbReference type="PANTHER" id="PTHR38042:SF1">
    <property type="entry name" value="UROPORPHYRINOGEN-III SYNTHASE, CHLOROPLASTIC"/>
    <property type="match status" value="1"/>
</dbReference>
<reference evidence="11" key="1">
    <citation type="submission" date="2020-03" db="EMBL/GenBank/DDBJ databases">
        <title>Solimonas marina sp. nov., isolated from deep seawater of the Pacific Ocean.</title>
        <authorList>
            <person name="Liu X."/>
            <person name="Lai Q."/>
            <person name="Sun F."/>
            <person name="Gai Y."/>
            <person name="Li G."/>
            <person name="Shao Z."/>
        </authorList>
    </citation>
    <scope>NUCLEOTIDE SEQUENCE</scope>
    <source>
        <strain evidence="11">C16B3</strain>
    </source>
</reference>
<accession>A0A970B5S9</accession>
<feature type="domain" description="Tetrapyrrole biosynthesis uroporphyrinogen III synthase" evidence="10">
    <location>
        <begin position="24"/>
        <end position="229"/>
    </location>
</feature>
<evidence type="ECO:0000313" key="11">
    <source>
        <dbReference type="EMBL" id="NKF22043.1"/>
    </source>
</evidence>
<name>A0A970B5S9_9GAMM</name>
<organism evidence="11 12">
    <name type="scientific">Solimonas marina</name>
    <dbReference type="NCBI Taxonomy" id="2714601"/>
    <lineage>
        <taxon>Bacteria</taxon>
        <taxon>Pseudomonadati</taxon>
        <taxon>Pseudomonadota</taxon>
        <taxon>Gammaproteobacteria</taxon>
        <taxon>Nevskiales</taxon>
        <taxon>Nevskiaceae</taxon>
        <taxon>Solimonas</taxon>
    </lineage>
</organism>
<dbReference type="GO" id="GO:0006780">
    <property type="term" value="P:uroporphyrinogen III biosynthetic process"/>
    <property type="evidence" value="ECO:0007669"/>
    <property type="project" value="UniProtKB-UniRule"/>
</dbReference>
<evidence type="ECO:0000256" key="5">
    <source>
        <dbReference type="ARBA" id="ARBA00023244"/>
    </source>
</evidence>
<comment type="caution">
    <text evidence="11">The sequence shown here is derived from an EMBL/GenBank/DDBJ whole genome shotgun (WGS) entry which is preliminary data.</text>
</comment>
<evidence type="ECO:0000313" key="12">
    <source>
        <dbReference type="Proteomes" id="UP000653472"/>
    </source>
</evidence>
<evidence type="ECO:0000256" key="6">
    <source>
        <dbReference type="ARBA" id="ARBA00037589"/>
    </source>
</evidence>
<gene>
    <name evidence="11" type="ORF">G7Y82_06910</name>
</gene>
<evidence type="ECO:0000256" key="3">
    <source>
        <dbReference type="ARBA" id="ARBA00013109"/>
    </source>
</evidence>
<dbReference type="InterPro" id="IPR039793">
    <property type="entry name" value="UROS/Hem4"/>
</dbReference>
<dbReference type="AlphaFoldDB" id="A0A970B5S9"/>
<protein>
    <recommendedName>
        <fullName evidence="7 9">Uroporphyrinogen-III synthase</fullName>
        <ecNumber evidence="3 9">4.2.1.75</ecNumber>
    </recommendedName>
</protein>
<dbReference type="InterPro" id="IPR003754">
    <property type="entry name" value="4pyrrol_synth_uPrphyn_synth"/>
</dbReference>
<comment type="function">
    <text evidence="6 9">Catalyzes cyclization of the linear tetrapyrrole, hydroxymethylbilane, to the macrocyclic uroporphyrinogen III.</text>
</comment>
<dbReference type="SUPFAM" id="SSF69618">
    <property type="entry name" value="HemD-like"/>
    <property type="match status" value="1"/>
</dbReference>
<evidence type="ECO:0000256" key="2">
    <source>
        <dbReference type="ARBA" id="ARBA00008133"/>
    </source>
</evidence>
<evidence type="ECO:0000259" key="10">
    <source>
        <dbReference type="Pfam" id="PF02602"/>
    </source>
</evidence>
<evidence type="ECO:0000256" key="8">
    <source>
        <dbReference type="ARBA" id="ARBA00048617"/>
    </source>
</evidence>
<dbReference type="CDD" id="cd06578">
    <property type="entry name" value="HemD"/>
    <property type="match status" value="1"/>
</dbReference>
<keyword evidence="4 9" id="KW-0456">Lyase</keyword>
<dbReference type="GO" id="GO:0006782">
    <property type="term" value="P:protoporphyrinogen IX biosynthetic process"/>
    <property type="evidence" value="ECO:0007669"/>
    <property type="project" value="UniProtKB-UniRule"/>
</dbReference>
<keyword evidence="12" id="KW-1185">Reference proteome</keyword>
<comment type="similarity">
    <text evidence="2 9">Belongs to the uroporphyrinogen-III synthase family.</text>
</comment>
<dbReference type="RefSeq" id="WP_168147300.1">
    <property type="nucleotide sequence ID" value="NZ_JAAVXB010000003.1"/>
</dbReference>
<dbReference type="EMBL" id="JAAVXB010000003">
    <property type="protein sequence ID" value="NKF22043.1"/>
    <property type="molecule type" value="Genomic_DNA"/>
</dbReference>
<dbReference type="Proteomes" id="UP000653472">
    <property type="component" value="Unassembled WGS sequence"/>
</dbReference>
<evidence type="ECO:0000256" key="1">
    <source>
        <dbReference type="ARBA" id="ARBA00004772"/>
    </source>
</evidence>
<dbReference type="EC" id="4.2.1.75" evidence="3 9"/>
<dbReference type="InterPro" id="IPR036108">
    <property type="entry name" value="4pyrrol_syn_uPrphyn_synt_sf"/>
</dbReference>
<dbReference type="Gene3D" id="3.40.50.10090">
    <property type="match status" value="2"/>
</dbReference>
<evidence type="ECO:0000256" key="9">
    <source>
        <dbReference type="RuleBase" id="RU366031"/>
    </source>
</evidence>
<dbReference type="PANTHER" id="PTHR38042">
    <property type="entry name" value="UROPORPHYRINOGEN-III SYNTHASE, CHLOROPLASTIC"/>
    <property type="match status" value="1"/>
</dbReference>
<evidence type="ECO:0000256" key="4">
    <source>
        <dbReference type="ARBA" id="ARBA00023239"/>
    </source>
</evidence>
<dbReference type="GO" id="GO:0004852">
    <property type="term" value="F:uroporphyrinogen-III synthase activity"/>
    <property type="evidence" value="ECO:0007669"/>
    <property type="project" value="UniProtKB-UniRule"/>
</dbReference>
<keyword evidence="5 9" id="KW-0627">Porphyrin biosynthesis</keyword>
<comment type="catalytic activity">
    <reaction evidence="8 9">
        <text>hydroxymethylbilane = uroporphyrinogen III + H2O</text>
        <dbReference type="Rhea" id="RHEA:18965"/>
        <dbReference type="ChEBI" id="CHEBI:15377"/>
        <dbReference type="ChEBI" id="CHEBI:57308"/>
        <dbReference type="ChEBI" id="CHEBI:57845"/>
        <dbReference type="EC" id="4.2.1.75"/>
    </reaction>
</comment>
<sequence length="252" mass="26587">MSADATLQGVRVLVTRPAAQAASLTRLLESRGAQALPLPLQTIEAVRQPAAAARALEQAAAADAWIFTSANAVQFAQRLMPGDWPPLFAVGSATAAALLAQGRDVDLPDGAYSSEGLLALPALQSVQGRRYAIVTGEGGRELLASALRARGAQVDVIAVYRRIALPYAPAMVAQVVGDADAAIVTSGEALTRLVDLLSETPARATLQRLPLVVPSQRVVEHARQLGFRTTPMVPDQVADSAFVQCLEQWHRS</sequence>
<evidence type="ECO:0000256" key="7">
    <source>
        <dbReference type="ARBA" id="ARBA00040167"/>
    </source>
</evidence>
<dbReference type="Pfam" id="PF02602">
    <property type="entry name" value="HEM4"/>
    <property type="match status" value="1"/>
</dbReference>
<comment type="pathway">
    <text evidence="1 9">Porphyrin-containing compound metabolism; protoporphyrin-IX biosynthesis; coproporphyrinogen-III from 5-aminolevulinate: step 3/4.</text>
</comment>